<keyword evidence="3 5" id="KW-1133">Transmembrane helix</keyword>
<protein>
    <recommendedName>
        <fullName evidence="5">PRA1 family protein</fullName>
    </recommendedName>
</protein>
<feature type="transmembrane region" description="Helical" evidence="5">
    <location>
        <begin position="100"/>
        <end position="116"/>
    </location>
</feature>
<keyword evidence="4 5" id="KW-0472">Membrane</keyword>
<dbReference type="PANTHER" id="PTHR12859">
    <property type="entry name" value="PRA1 PROTEIN"/>
    <property type="match status" value="1"/>
</dbReference>
<feature type="transmembrane region" description="Helical" evidence="5">
    <location>
        <begin position="49"/>
        <end position="67"/>
    </location>
</feature>
<sequence>MNAKTSSEADQLKILPLRSLDDFILGSARFQVPDFKDLDKWARRMQSNLLYYQTNYFAVFAVIFLLLCYIDPLRVLMGSTLIVVTLLSCARLATEASGPTVGITVVLAGLCLYYYSSLAYALLSLLVPTQGMRIAFLSSLLLATRT</sequence>
<dbReference type="EMBL" id="CADEPI010000304">
    <property type="protein sequence ID" value="CAB3383341.1"/>
    <property type="molecule type" value="Genomic_DNA"/>
</dbReference>
<organism evidence="6 7">
    <name type="scientific">Cloeon dipterum</name>
    <dbReference type="NCBI Taxonomy" id="197152"/>
    <lineage>
        <taxon>Eukaryota</taxon>
        <taxon>Metazoa</taxon>
        <taxon>Ecdysozoa</taxon>
        <taxon>Arthropoda</taxon>
        <taxon>Hexapoda</taxon>
        <taxon>Insecta</taxon>
        <taxon>Pterygota</taxon>
        <taxon>Palaeoptera</taxon>
        <taxon>Ephemeroptera</taxon>
        <taxon>Pisciforma</taxon>
        <taxon>Baetidae</taxon>
        <taxon>Cloeon</taxon>
    </lineage>
</organism>
<dbReference type="OrthoDB" id="18213at2759"/>
<keyword evidence="7" id="KW-1185">Reference proteome</keyword>
<feature type="transmembrane region" description="Helical" evidence="5">
    <location>
        <begin position="73"/>
        <end position="93"/>
    </location>
</feature>
<reference evidence="6 7" key="1">
    <citation type="submission" date="2020-04" db="EMBL/GenBank/DDBJ databases">
        <authorList>
            <person name="Alioto T."/>
            <person name="Alioto T."/>
            <person name="Gomez Garrido J."/>
        </authorList>
    </citation>
    <scope>NUCLEOTIDE SEQUENCE [LARGE SCALE GENOMIC DNA]</scope>
</reference>
<comment type="caution">
    <text evidence="6">The sequence shown here is derived from an EMBL/GenBank/DDBJ whole genome shotgun (WGS) entry which is preliminary data.</text>
</comment>
<comment type="similarity">
    <text evidence="5">Belongs to the PRA1 family.</text>
</comment>
<accession>A0A8S1DRG2</accession>
<evidence type="ECO:0000256" key="4">
    <source>
        <dbReference type="ARBA" id="ARBA00023136"/>
    </source>
</evidence>
<proteinExistence type="inferred from homology"/>
<keyword evidence="2 5" id="KW-0812">Transmembrane</keyword>
<dbReference type="GO" id="GO:0016020">
    <property type="term" value="C:membrane"/>
    <property type="evidence" value="ECO:0007669"/>
    <property type="project" value="UniProtKB-SubCell"/>
</dbReference>
<evidence type="ECO:0000313" key="6">
    <source>
        <dbReference type="EMBL" id="CAB3383341.1"/>
    </source>
</evidence>
<evidence type="ECO:0000313" key="7">
    <source>
        <dbReference type="Proteomes" id="UP000494165"/>
    </source>
</evidence>
<evidence type="ECO:0000256" key="1">
    <source>
        <dbReference type="ARBA" id="ARBA00004141"/>
    </source>
</evidence>
<dbReference type="AlphaFoldDB" id="A0A8S1DRG2"/>
<name>A0A8S1DRG2_9INSE</name>
<dbReference type="Proteomes" id="UP000494165">
    <property type="component" value="Unassembled WGS sequence"/>
</dbReference>
<dbReference type="Pfam" id="PF03208">
    <property type="entry name" value="PRA1"/>
    <property type="match status" value="1"/>
</dbReference>
<dbReference type="PANTHER" id="PTHR12859:SF0">
    <property type="entry name" value="PRA1 FAMILY PROTEIN"/>
    <property type="match status" value="1"/>
</dbReference>
<gene>
    <name evidence="6" type="ORF">CLODIP_2_CD09393</name>
</gene>
<dbReference type="InterPro" id="IPR004895">
    <property type="entry name" value="Prenylated_rab_accept_PRA1"/>
</dbReference>
<evidence type="ECO:0000256" key="3">
    <source>
        <dbReference type="ARBA" id="ARBA00022989"/>
    </source>
</evidence>
<evidence type="ECO:0000256" key="2">
    <source>
        <dbReference type="ARBA" id="ARBA00022692"/>
    </source>
</evidence>
<evidence type="ECO:0000256" key="5">
    <source>
        <dbReference type="RuleBase" id="RU363107"/>
    </source>
</evidence>
<comment type="subcellular location">
    <subcellularLocation>
        <location evidence="1 5">Membrane</location>
        <topology evidence="1 5">Multi-pass membrane protein</topology>
    </subcellularLocation>
</comment>